<protein>
    <submittedName>
        <fullName evidence="1">Uncharacterized protein</fullName>
    </submittedName>
</protein>
<evidence type="ECO:0000313" key="2">
    <source>
        <dbReference type="Proteomes" id="UP000027222"/>
    </source>
</evidence>
<name>A0A067SMQ8_GALM3</name>
<dbReference type="Proteomes" id="UP000027222">
    <property type="component" value="Unassembled WGS sequence"/>
</dbReference>
<gene>
    <name evidence="1" type="ORF">GALMADRAFT_253032</name>
</gene>
<reference evidence="2" key="1">
    <citation type="journal article" date="2014" name="Proc. Natl. Acad. Sci. U.S.A.">
        <title>Extensive sampling of basidiomycete genomes demonstrates inadequacy of the white-rot/brown-rot paradigm for wood decay fungi.</title>
        <authorList>
            <person name="Riley R."/>
            <person name="Salamov A.A."/>
            <person name="Brown D.W."/>
            <person name="Nagy L.G."/>
            <person name="Floudas D."/>
            <person name="Held B.W."/>
            <person name="Levasseur A."/>
            <person name="Lombard V."/>
            <person name="Morin E."/>
            <person name="Otillar R."/>
            <person name="Lindquist E.A."/>
            <person name="Sun H."/>
            <person name="LaButti K.M."/>
            <person name="Schmutz J."/>
            <person name="Jabbour D."/>
            <person name="Luo H."/>
            <person name="Baker S.E."/>
            <person name="Pisabarro A.G."/>
            <person name="Walton J.D."/>
            <person name="Blanchette R.A."/>
            <person name="Henrissat B."/>
            <person name="Martin F."/>
            <person name="Cullen D."/>
            <person name="Hibbett D.S."/>
            <person name="Grigoriev I.V."/>
        </authorList>
    </citation>
    <scope>NUCLEOTIDE SEQUENCE [LARGE SCALE GENOMIC DNA]</scope>
    <source>
        <strain evidence="2">CBS 339.88</strain>
    </source>
</reference>
<accession>A0A067SMQ8</accession>
<proteinExistence type="predicted"/>
<dbReference type="AlphaFoldDB" id="A0A067SMQ8"/>
<organism evidence="1 2">
    <name type="scientific">Galerina marginata (strain CBS 339.88)</name>
    <dbReference type="NCBI Taxonomy" id="685588"/>
    <lineage>
        <taxon>Eukaryota</taxon>
        <taxon>Fungi</taxon>
        <taxon>Dikarya</taxon>
        <taxon>Basidiomycota</taxon>
        <taxon>Agaricomycotina</taxon>
        <taxon>Agaricomycetes</taxon>
        <taxon>Agaricomycetidae</taxon>
        <taxon>Agaricales</taxon>
        <taxon>Agaricineae</taxon>
        <taxon>Strophariaceae</taxon>
        <taxon>Galerina</taxon>
    </lineage>
</organism>
<dbReference type="EMBL" id="KL142389">
    <property type="protein sequence ID" value="KDR72206.1"/>
    <property type="molecule type" value="Genomic_DNA"/>
</dbReference>
<evidence type="ECO:0000313" key="1">
    <source>
        <dbReference type="EMBL" id="KDR72206.1"/>
    </source>
</evidence>
<keyword evidence="2" id="KW-1185">Reference proteome</keyword>
<dbReference type="HOGENOM" id="CLU_2960928_0_0_1"/>
<sequence length="59" mass="6740">MLMRAEILLWKINGSKSPAFVLFFLFPFDHDTHHGPKGIFWSCELETTDGLGDNQLAFV</sequence>